<dbReference type="Pfam" id="PF22042">
    <property type="entry name" value="EF-G_D2"/>
    <property type="match status" value="1"/>
</dbReference>
<evidence type="ECO:0000256" key="8">
    <source>
        <dbReference type="HAMAP-Rule" id="MF_00054"/>
    </source>
</evidence>
<dbReference type="InterPro" id="IPR009022">
    <property type="entry name" value="EFG_III"/>
</dbReference>
<evidence type="ECO:0000259" key="9">
    <source>
        <dbReference type="PROSITE" id="PS51722"/>
    </source>
</evidence>
<dbReference type="HAMAP" id="MF_00054_B">
    <property type="entry name" value="EF_G_EF_2_B"/>
    <property type="match status" value="1"/>
</dbReference>
<dbReference type="PANTHER" id="PTHR43636:SF2">
    <property type="entry name" value="ELONGATION FACTOR G, MITOCHONDRIAL"/>
    <property type="match status" value="1"/>
</dbReference>
<dbReference type="InterPro" id="IPR000795">
    <property type="entry name" value="T_Tr_GTP-bd_dom"/>
</dbReference>
<dbReference type="FunFam" id="3.30.70.870:FF:000001">
    <property type="entry name" value="Elongation factor G"/>
    <property type="match status" value="1"/>
</dbReference>
<dbReference type="SUPFAM" id="SSF54211">
    <property type="entry name" value="Ribosomal protein S5 domain 2-like"/>
    <property type="match status" value="1"/>
</dbReference>
<keyword evidence="11" id="KW-1185">Reference proteome</keyword>
<keyword evidence="5 8" id="KW-0648">Protein biosynthesis</keyword>
<dbReference type="InterPro" id="IPR014721">
    <property type="entry name" value="Ribsml_uS5_D2-typ_fold_subgr"/>
</dbReference>
<keyword evidence="8" id="KW-0963">Cytoplasm</keyword>
<dbReference type="Pfam" id="PF00679">
    <property type="entry name" value="EFG_C"/>
    <property type="match status" value="1"/>
</dbReference>
<dbReference type="SUPFAM" id="SSF50447">
    <property type="entry name" value="Translation proteins"/>
    <property type="match status" value="1"/>
</dbReference>
<dbReference type="EMBL" id="SJPI01000002">
    <property type="protein sequence ID" value="TWT51228.1"/>
    <property type="molecule type" value="Genomic_DNA"/>
</dbReference>
<dbReference type="FunFam" id="3.40.50.300:FF:000029">
    <property type="entry name" value="Elongation factor G"/>
    <property type="match status" value="1"/>
</dbReference>
<comment type="similarity">
    <text evidence="1 8">Belongs to the TRAFAC class translation factor GTPase superfamily. Classic translation factor GTPase family. EF-G/EF-2 subfamily.</text>
</comment>
<dbReference type="PRINTS" id="PR00315">
    <property type="entry name" value="ELONGATNFCT"/>
</dbReference>
<dbReference type="AlphaFoldDB" id="A0A5C5WKB9"/>
<dbReference type="InterPro" id="IPR027417">
    <property type="entry name" value="P-loop_NTPase"/>
</dbReference>
<dbReference type="InterPro" id="IPR000640">
    <property type="entry name" value="EFG_V-like"/>
</dbReference>
<dbReference type="InterPro" id="IPR009000">
    <property type="entry name" value="Transl_B-barrel_sf"/>
</dbReference>
<dbReference type="InterPro" id="IPR005225">
    <property type="entry name" value="Small_GTP-bd"/>
</dbReference>
<keyword evidence="6 8" id="KW-0342">GTP-binding</keyword>
<proteinExistence type="inferred from homology"/>
<protein>
    <recommendedName>
        <fullName evidence="2 8">Elongation factor G</fullName>
        <shortName evidence="8">EF-G</shortName>
    </recommendedName>
</protein>
<dbReference type="NCBIfam" id="NF009381">
    <property type="entry name" value="PRK12740.1-5"/>
    <property type="match status" value="1"/>
</dbReference>
<evidence type="ECO:0000256" key="3">
    <source>
        <dbReference type="ARBA" id="ARBA00022741"/>
    </source>
</evidence>
<dbReference type="Gene3D" id="3.30.70.240">
    <property type="match status" value="1"/>
</dbReference>
<dbReference type="PROSITE" id="PS51722">
    <property type="entry name" value="G_TR_2"/>
    <property type="match status" value="1"/>
</dbReference>
<feature type="binding site" evidence="8">
    <location>
        <begin position="102"/>
        <end position="106"/>
    </location>
    <ligand>
        <name>GTP</name>
        <dbReference type="ChEBI" id="CHEBI:37565"/>
    </ligand>
</feature>
<dbReference type="SMART" id="SM00889">
    <property type="entry name" value="EFG_IV"/>
    <property type="match status" value="1"/>
</dbReference>
<sequence length="718" mass="79994">MWSVCHIPGDQRFTCNCLGEKEVMSLANTRNIGISAHIDSGKTTLSERILYYTGRIHKIEDVRGDGDGATMDHMDLERERGITITSAATSVEWKGHKINLIDTPGHVDFTVEVERSLRVLDGAVLVLCSVGGVQSQSITVDRQMKRYQVPRVAFVNKMDRTGANPYKVCQQLRDKLQADAFMMQIPIGAEDNFKGVVDLIKMVAYTHEGTEGETVVEGPIPDDLKDEAEEKRMEMLEALSMYDDTLMEMLLSEELPTEEEIYKIARQAVLNGATPVYLGSAFKNKGVQPLLDAINRFLPSPLDREIHGRDPSDESVRIPLTPDPKDKFVGMAFKITDDQFGQLSFMRVYQGTIEKGGTYVNQRTGKSERFSRIVRMHSDKREEIDKASAGDIIAVMGIDSASGDTYCAERDQCTLESMFVPDPVIKVAVEPKNRGDADKMSKALLRFRKEDPTFRVFSDEETGEILISGMGELHLDVYVERIRREYGVDIQVGAPKVSYRESPTRAVEFDYKHKKQSGGSGQYAHIKGTLSPIESDSEDSFEFEDKVVGGRIPKQFIPAVEKGFRDSLSKGPVAEYPVVGTRIELLDGSYHDVDSSEKSFYTAAQGCFREYFKQAGPKLLEPIMKVEIECPESFQGSVVGDVTKRRGIMSASDVDNGVCVIVAEVPLAETFGYATDLRSMTQGQGTFTMELATYNQVPSNIQEDIIEQKRKAQLVGAK</sequence>
<dbReference type="CDD" id="cd03713">
    <property type="entry name" value="EFG_mtEFG_C"/>
    <property type="match status" value="1"/>
</dbReference>
<keyword evidence="4 8" id="KW-0251">Elongation factor</keyword>
<evidence type="ECO:0000256" key="5">
    <source>
        <dbReference type="ARBA" id="ARBA00022917"/>
    </source>
</evidence>
<dbReference type="GO" id="GO:0003746">
    <property type="term" value="F:translation elongation factor activity"/>
    <property type="evidence" value="ECO:0007669"/>
    <property type="project" value="UniProtKB-UniRule"/>
</dbReference>
<dbReference type="FunFam" id="2.40.30.10:FF:000022">
    <property type="entry name" value="Elongation factor G, mitochondrial"/>
    <property type="match status" value="1"/>
</dbReference>
<dbReference type="InterPro" id="IPR004540">
    <property type="entry name" value="Transl_elong_EFG/EF2"/>
</dbReference>
<comment type="subcellular location">
    <subcellularLocation>
        <location evidence="8">Cytoplasm</location>
    </subcellularLocation>
</comment>
<dbReference type="GO" id="GO:0005525">
    <property type="term" value="F:GTP binding"/>
    <property type="evidence" value="ECO:0007669"/>
    <property type="project" value="UniProtKB-UniRule"/>
</dbReference>
<name>A0A5C5WKB9_9BACT</name>
<evidence type="ECO:0000313" key="11">
    <source>
        <dbReference type="Proteomes" id="UP000316598"/>
    </source>
</evidence>
<dbReference type="FunFam" id="3.30.230.10:FF:000003">
    <property type="entry name" value="Elongation factor G"/>
    <property type="match status" value="1"/>
</dbReference>
<evidence type="ECO:0000256" key="1">
    <source>
        <dbReference type="ARBA" id="ARBA00005870"/>
    </source>
</evidence>
<dbReference type="Gene3D" id="3.30.70.870">
    <property type="entry name" value="Elongation Factor G (Translational Gtpase), domain 3"/>
    <property type="match status" value="1"/>
</dbReference>
<dbReference type="InterPro" id="IPR053905">
    <property type="entry name" value="EF-G-like_DII"/>
</dbReference>
<comment type="function">
    <text evidence="7 8">Catalyzes the GTP-dependent ribosomal translocation step during translation elongation. During this step, the ribosome changes from the pre-translocational (PRE) to the post-translocational (POST) state as the newly formed A-site-bound peptidyl-tRNA and P-site-bound deacylated tRNA move to the P and E sites, respectively. Catalyzes the coordinated movement of the two tRNA molecules, the mRNA and conformational changes in the ribosome.</text>
</comment>
<dbReference type="InterPro" id="IPR041095">
    <property type="entry name" value="EFG_II"/>
</dbReference>
<dbReference type="Pfam" id="PF14492">
    <property type="entry name" value="EFG_III"/>
    <property type="match status" value="1"/>
</dbReference>
<accession>A0A5C5WKB9</accession>
<dbReference type="InterPro" id="IPR005517">
    <property type="entry name" value="Transl_elong_EFG/EF2_IV"/>
</dbReference>
<evidence type="ECO:0000256" key="2">
    <source>
        <dbReference type="ARBA" id="ARBA00017872"/>
    </source>
</evidence>
<dbReference type="CDD" id="cd01886">
    <property type="entry name" value="EF-G"/>
    <property type="match status" value="1"/>
</dbReference>
<dbReference type="FunFam" id="3.30.70.240:FF:000001">
    <property type="entry name" value="Elongation factor G"/>
    <property type="match status" value="1"/>
</dbReference>
<dbReference type="CDD" id="cd01434">
    <property type="entry name" value="EFG_mtEFG1_IV"/>
    <property type="match status" value="1"/>
</dbReference>
<organism evidence="10 11">
    <name type="scientific">Rubripirellula amarantea</name>
    <dbReference type="NCBI Taxonomy" id="2527999"/>
    <lineage>
        <taxon>Bacteria</taxon>
        <taxon>Pseudomonadati</taxon>
        <taxon>Planctomycetota</taxon>
        <taxon>Planctomycetia</taxon>
        <taxon>Pirellulales</taxon>
        <taxon>Pirellulaceae</taxon>
        <taxon>Rubripirellula</taxon>
    </lineage>
</organism>
<dbReference type="InterPro" id="IPR035647">
    <property type="entry name" value="EFG_III/V"/>
</dbReference>
<evidence type="ECO:0000256" key="4">
    <source>
        <dbReference type="ARBA" id="ARBA00022768"/>
    </source>
</evidence>
<dbReference type="NCBIfam" id="TIGR00231">
    <property type="entry name" value="small_GTP"/>
    <property type="match status" value="1"/>
</dbReference>
<dbReference type="SMART" id="SM00838">
    <property type="entry name" value="EFG_C"/>
    <property type="match status" value="1"/>
</dbReference>
<reference evidence="10 11" key="1">
    <citation type="submission" date="2019-02" db="EMBL/GenBank/DDBJ databases">
        <title>Deep-cultivation of Planctomycetes and their phenomic and genomic characterization uncovers novel biology.</title>
        <authorList>
            <person name="Wiegand S."/>
            <person name="Jogler M."/>
            <person name="Boedeker C."/>
            <person name="Pinto D."/>
            <person name="Vollmers J."/>
            <person name="Rivas-Marin E."/>
            <person name="Kohn T."/>
            <person name="Peeters S.H."/>
            <person name="Heuer A."/>
            <person name="Rast P."/>
            <person name="Oberbeckmann S."/>
            <person name="Bunk B."/>
            <person name="Jeske O."/>
            <person name="Meyerdierks A."/>
            <person name="Storesund J.E."/>
            <person name="Kallscheuer N."/>
            <person name="Luecker S."/>
            <person name="Lage O.M."/>
            <person name="Pohl T."/>
            <person name="Merkel B.J."/>
            <person name="Hornburger P."/>
            <person name="Mueller R.-W."/>
            <person name="Bruemmer F."/>
            <person name="Labrenz M."/>
            <person name="Spormann A.M."/>
            <person name="Op Den Camp H."/>
            <person name="Overmann J."/>
            <person name="Amann R."/>
            <person name="Jetten M.S.M."/>
            <person name="Mascher T."/>
            <person name="Medema M.H."/>
            <person name="Devos D.P."/>
            <person name="Kaster A.-K."/>
            <person name="Ovreas L."/>
            <person name="Rohde M."/>
            <person name="Galperin M.Y."/>
            <person name="Jogler C."/>
        </authorList>
    </citation>
    <scope>NUCLEOTIDE SEQUENCE [LARGE SCALE GENOMIC DNA]</scope>
    <source>
        <strain evidence="10 11">Pla22</strain>
    </source>
</reference>
<dbReference type="SUPFAM" id="SSF54980">
    <property type="entry name" value="EF-G C-terminal domain-like"/>
    <property type="match status" value="2"/>
</dbReference>
<feature type="binding site" evidence="8">
    <location>
        <begin position="36"/>
        <end position="43"/>
    </location>
    <ligand>
        <name>GTP</name>
        <dbReference type="ChEBI" id="CHEBI:37565"/>
    </ligand>
</feature>
<dbReference type="SUPFAM" id="SSF52540">
    <property type="entry name" value="P-loop containing nucleoside triphosphate hydrolases"/>
    <property type="match status" value="1"/>
</dbReference>
<dbReference type="Gene3D" id="3.30.230.10">
    <property type="match status" value="1"/>
</dbReference>
<evidence type="ECO:0000256" key="7">
    <source>
        <dbReference type="ARBA" id="ARBA00024731"/>
    </source>
</evidence>
<dbReference type="CDD" id="cd04091">
    <property type="entry name" value="mtEFG1_II_like"/>
    <property type="match status" value="1"/>
</dbReference>
<feature type="binding site" evidence="8">
    <location>
        <begin position="156"/>
        <end position="159"/>
    </location>
    <ligand>
        <name>GTP</name>
        <dbReference type="ChEBI" id="CHEBI:37565"/>
    </ligand>
</feature>
<dbReference type="Pfam" id="PF03764">
    <property type="entry name" value="EFG_IV"/>
    <property type="match status" value="1"/>
</dbReference>
<dbReference type="Gene3D" id="2.40.30.10">
    <property type="entry name" value="Translation factors"/>
    <property type="match status" value="1"/>
</dbReference>
<dbReference type="Gene3D" id="3.40.50.300">
    <property type="entry name" value="P-loop containing nucleotide triphosphate hydrolases"/>
    <property type="match status" value="1"/>
</dbReference>
<dbReference type="PANTHER" id="PTHR43636">
    <property type="entry name" value="ELONGATION FACTOR G, MITOCHONDRIAL"/>
    <property type="match status" value="1"/>
</dbReference>
<dbReference type="InterPro" id="IPR035649">
    <property type="entry name" value="EFG_V"/>
</dbReference>
<dbReference type="NCBIfam" id="TIGR00484">
    <property type="entry name" value="EF-G"/>
    <property type="match status" value="1"/>
</dbReference>
<comment type="caution">
    <text evidence="10">The sequence shown here is derived from an EMBL/GenBank/DDBJ whole genome shotgun (WGS) entry which is preliminary data.</text>
</comment>
<dbReference type="InterPro" id="IPR047872">
    <property type="entry name" value="EFG_IV"/>
</dbReference>
<dbReference type="InterPro" id="IPR020568">
    <property type="entry name" value="Ribosomal_Su5_D2-typ_SF"/>
</dbReference>
<evidence type="ECO:0000256" key="6">
    <source>
        <dbReference type="ARBA" id="ARBA00023134"/>
    </source>
</evidence>
<dbReference type="GO" id="GO:0005737">
    <property type="term" value="C:cytoplasm"/>
    <property type="evidence" value="ECO:0007669"/>
    <property type="project" value="UniProtKB-SubCell"/>
</dbReference>
<evidence type="ECO:0000313" key="10">
    <source>
        <dbReference type="EMBL" id="TWT51228.1"/>
    </source>
</evidence>
<feature type="domain" description="Tr-type G" evidence="9">
    <location>
        <begin position="27"/>
        <end position="302"/>
    </location>
</feature>
<gene>
    <name evidence="10" type="primary">fusA_2</name>
    <name evidence="8" type="synonym">fusA</name>
    <name evidence="10" type="ORF">Pla22_40050</name>
</gene>
<dbReference type="Proteomes" id="UP000316598">
    <property type="component" value="Unassembled WGS sequence"/>
</dbReference>
<dbReference type="Pfam" id="PF00009">
    <property type="entry name" value="GTP_EFTU"/>
    <property type="match status" value="1"/>
</dbReference>
<keyword evidence="3 8" id="KW-0547">Nucleotide-binding</keyword>
<dbReference type="GO" id="GO:0003924">
    <property type="term" value="F:GTPase activity"/>
    <property type="evidence" value="ECO:0007669"/>
    <property type="project" value="InterPro"/>
</dbReference>
<dbReference type="CDD" id="cd16262">
    <property type="entry name" value="EFG_III"/>
    <property type="match status" value="1"/>
</dbReference>